<feature type="compositionally biased region" description="Polar residues" evidence="2">
    <location>
        <begin position="181"/>
        <end position="199"/>
    </location>
</feature>
<dbReference type="AlphaFoldDB" id="A0A852LUM5"/>
<dbReference type="GO" id="GO:0007411">
    <property type="term" value="P:axon guidance"/>
    <property type="evidence" value="ECO:0007669"/>
    <property type="project" value="TreeGrafter"/>
</dbReference>
<feature type="region of interest" description="Disordered" evidence="2">
    <location>
        <begin position="842"/>
        <end position="862"/>
    </location>
</feature>
<dbReference type="Pfam" id="PF13927">
    <property type="entry name" value="Ig_3"/>
    <property type="match status" value="1"/>
</dbReference>
<dbReference type="GO" id="GO:0030424">
    <property type="term" value="C:axon"/>
    <property type="evidence" value="ECO:0007669"/>
    <property type="project" value="TreeGrafter"/>
</dbReference>
<feature type="region of interest" description="Disordered" evidence="2">
    <location>
        <begin position="1023"/>
        <end position="1050"/>
    </location>
</feature>
<protein>
    <submittedName>
        <fullName evidence="4">IGS10 protein</fullName>
    </submittedName>
</protein>
<dbReference type="InterPro" id="IPR003599">
    <property type="entry name" value="Ig_sub"/>
</dbReference>
<dbReference type="PROSITE" id="PS50835">
    <property type="entry name" value="IG_LIKE"/>
    <property type="match status" value="1"/>
</dbReference>
<evidence type="ECO:0000313" key="4">
    <source>
        <dbReference type="EMBL" id="NXX93488.1"/>
    </source>
</evidence>
<feature type="domain" description="Ig-like" evidence="3">
    <location>
        <begin position="48"/>
        <end position="140"/>
    </location>
</feature>
<dbReference type="SUPFAM" id="SSF48726">
    <property type="entry name" value="Immunoglobulin"/>
    <property type="match status" value="2"/>
</dbReference>
<keyword evidence="5" id="KW-1185">Reference proteome</keyword>
<dbReference type="EMBL" id="WBNK01000464">
    <property type="protein sequence ID" value="NXX93488.1"/>
    <property type="molecule type" value="Genomic_DNA"/>
</dbReference>
<dbReference type="InterPro" id="IPR013783">
    <property type="entry name" value="Ig-like_fold"/>
</dbReference>
<dbReference type="SMART" id="SM00409">
    <property type="entry name" value="IG"/>
    <property type="match status" value="1"/>
</dbReference>
<evidence type="ECO:0000313" key="5">
    <source>
        <dbReference type="Proteomes" id="UP000632886"/>
    </source>
</evidence>
<comment type="caution">
    <text evidence="4">The sequence shown here is derived from an EMBL/GenBank/DDBJ whole genome shotgun (WGS) entry which is preliminary data.</text>
</comment>
<feature type="non-terminal residue" evidence="4">
    <location>
        <position position="1"/>
    </location>
</feature>
<evidence type="ECO:0000256" key="2">
    <source>
        <dbReference type="SAM" id="MobiDB-lite"/>
    </source>
</evidence>
<feature type="compositionally biased region" description="Acidic residues" evidence="2">
    <location>
        <begin position="278"/>
        <end position="289"/>
    </location>
</feature>
<feature type="compositionally biased region" description="Basic residues" evidence="2">
    <location>
        <begin position="842"/>
        <end position="853"/>
    </location>
</feature>
<feature type="compositionally biased region" description="Polar residues" evidence="2">
    <location>
        <begin position="635"/>
        <end position="653"/>
    </location>
</feature>
<dbReference type="InterPro" id="IPR003598">
    <property type="entry name" value="Ig_sub2"/>
</dbReference>
<name>A0A852LUM5_9AVES</name>
<gene>
    <name evidence="4" type="primary">Igsf10_1</name>
    <name evidence="4" type="ORF">CENBEN_R14885</name>
</gene>
<dbReference type="GO" id="GO:0007156">
    <property type="term" value="P:homophilic cell adhesion via plasma membrane adhesion molecules"/>
    <property type="evidence" value="ECO:0007669"/>
    <property type="project" value="TreeGrafter"/>
</dbReference>
<feature type="region of interest" description="Disordered" evidence="2">
    <location>
        <begin position="635"/>
        <end position="655"/>
    </location>
</feature>
<dbReference type="GO" id="GO:0005886">
    <property type="term" value="C:plasma membrane"/>
    <property type="evidence" value="ECO:0007669"/>
    <property type="project" value="TreeGrafter"/>
</dbReference>
<accession>A0A852LUM5</accession>
<feature type="compositionally biased region" description="Basic residues" evidence="2">
    <location>
        <begin position="202"/>
        <end position="214"/>
    </location>
</feature>
<keyword evidence="1" id="KW-0393">Immunoglobulin domain</keyword>
<dbReference type="InterPro" id="IPR036179">
    <property type="entry name" value="Ig-like_dom_sf"/>
</dbReference>
<dbReference type="SMART" id="SM00408">
    <property type="entry name" value="IGc2"/>
    <property type="match status" value="1"/>
</dbReference>
<evidence type="ECO:0000259" key="3">
    <source>
        <dbReference type="PROSITE" id="PS50835"/>
    </source>
</evidence>
<feature type="region of interest" description="Disordered" evidence="2">
    <location>
        <begin position="256"/>
        <end position="289"/>
    </location>
</feature>
<sequence>EDGRIIVVKTGTLTLRTADAFDTGLYHCIGTNYNDADALSYRITVVEPYVEDNSVNGAQLSTFVGSTLYLPCTSTAVPDAAISWVLPQREILHHSVRNKQIFDNGTLRIQGVTERDNGYFRCVAANQYGVDLLVFQVRVRKEETTLKEKQVAVGEWEESDGSGNAMLASAAAEKHPLATPAASTADQESPASASRNRGAQSVHKRNGFGKMTYRRYRDKTRRRFKGHRRQFVSSARRVDPQRWAAFLEKTKRNSTLKEKQKVATNPPIQDPKFSEVLGGEEETSGDLTSPEEEFMMPVMESSTVSTLGSMITAGPERTTSNALATKTSRLVAEAVTPLPSPFSQPVSPDSRWPQMYLNPTIANSWERSDLSQISAKGIKNSTLPKGASRSSTPFPAGQSLVYSGESNNQHLKSVSITPVTDVTDSSKPVPFQNTTDKLHALTESLNEISSKTDDQVSAVTVSDPSPEFGHIYFHSTQKQVTPKPPLASTMITHQEIQIIQAITTHTPQAQQQYGRRRKVSGRRRIVTPGHTPNMKEHRYNFGRPGSVKGSTAMAAGVQLNMKSAPNLPSLNNLSSSIDPFSPEAPLASPSTIYMSLEHPASTHQNTAFLRKEENKASERQKAAAAVVPLITRGTQDTPQWKSETNSPFQITNSDRVHPLGIGQPTTIHRADITTEITHPVNTKISSTLESVSPSIKPRTPAKKSQRGKTTWEHLFGNGAQKEVPLQKQLKQQTDMFLSTEVSTTLPKTVVALFTSKMPPLHFTPITDGTHSSGFWSLNKPIHYGSGKPEEHLLTANPHSYSNLVTSATKGMDVTSVKPTHSPILTPQSDTKITKRKIFRVGRKRGQRRKRPHKASASQSVAAGLSPAVIPSENTATPVVTTDKLLTVPTSLTPANALSESGSTALATEMPVLWTLHTPEAPQRVPTSAVPTSLAPITQRNVQPAVLLPDRHVASNTPAPIQTTPLLSMPSITTSTQPATVCATSASEAAQQTKATAVGGENPHLKMEERVTQKTHLAQPALLARTELSTRAPAASTVTSPPRTQHPTPLP</sequence>
<organism evidence="4 5">
    <name type="scientific">Centropus bengalensis</name>
    <name type="common">lesser coucal</name>
    <dbReference type="NCBI Taxonomy" id="1463675"/>
    <lineage>
        <taxon>Eukaryota</taxon>
        <taxon>Metazoa</taxon>
        <taxon>Chordata</taxon>
        <taxon>Craniata</taxon>
        <taxon>Vertebrata</taxon>
        <taxon>Euteleostomi</taxon>
        <taxon>Archelosauria</taxon>
        <taxon>Archosauria</taxon>
        <taxon>Dinosauria</taxon>
        <taxon>Saurischia</taxon>
        <taxon>Theropoda</taxon>
        <taxon>Coelurosauria</taxon>
        <taxon>Aves</taxon>
        <taxon>Neognathae</taxon>
        <taxon>Neoaves</taxon>
        <taxon>Otidimorphae</taxon>
        <taxon>Cuculiformes</taxon>
        <taxon>Centropidae</taxon>
        <taxon>Centropus</taxon>
    </lineage>
</organism>
<dbReference type="PANTHER" id="PTHR10075:SF100">
    <property type="entry name" value="FASCICLIN-2"/>
    <property type="match status" value="1"/>
</dbReference>
<dbReference type="CDD" id="cd00096">
    <property type="entry name" value="Ig"/>
    <property type="match status" value="1"/>
</dbReference>
<evidence type="ECO:0000256" key="1">
    <source>
        <dbReference type="ARBA" id="ARBA00023319"/>
    </source>
</evidence>
<dbReference type="Proteomes" id="UP000632886">
    <property type="component" value="Unassembled WGS sequence"/>
</dbReference>
<feature type="region of interest" description="Disordered" evidence="2">
    <location>
        <begin position="170"/>
        <end position="214"/>
    </location>
</feature>
<feature type="non-terminal residue" evidence="4">
    <location>
        <position position="1050"/>
    </location>
</feature>
<dbReference type="GO" id="GO:0098632">
    <property type="term" value="F:cell-cell adhesion mediator activity"/>
    <property type="evidence" value="ECO:0007669"/>
    <property type="project" value="TreeGrafter"/>
</dbReference>
<dbReference type="PANTHER" id="PTHR10075">
    <property type="entry name" value="BASIGIN RELATED"/>
    <property type="match status" value="1"/>
</dbReference>
<feature type="compositionally biased region" description="Polar residues" evidence="2">
    <location>
        <begin position="1035"/>
        <end position="1050"/>
    </location>
</feature>
<reference evidence="4 5" key="1">
    <citation type="submission" date="2020-02" db="EMBL/GenBank/DDBJ databases">
        <title>Bird 10,000 Genomes (B10K) Project - Family phase.</title>
        <authorList>
            <person name="Zhang G."/>
        </authorList>
    </citation>
    <scope>NUCLEOTIDE SEQUENCE [LARGE SCALE GENOMIC DNA]</scope>
    <source>
        <strain evidence="4">B10K-DU-017-21</strain>
    </source>
</reference>
<dbReference type="Gene3D" id="2.60.40.10">
    <property type="entry name" value="Immunoglobulins"/>
    <property type="match status" value="1"/>
</dbReference>
<dbReference type="InterPro" id="IPR007110">
    <property type="entry name" value="Ig-like_dom"/>
</dbReference>
<proteinExistence type="predicted"/>
<dbReference type="GO" id="GO:0070593">
    <property type="term" value="P:dendrite self-avoidance"/>
    <property type="evidence" value="ECO:0007669"/>
    <property type="project" value="TreeGrafter"/>
</dbReference>